<name>A0A239EP47_9BACT</name>
<accession>A0A239EP47</accession>
<dbReference type="GO" id="GO:0005975">
    <property type="term" value="P:carbohydrate metabolic process"/>
    <property type="evidence" value="ECO:0007669"/>
    <property type="project" value="InterPro"/>
</dbReference>
<keyword evidence="1" id="KW-0732">Signal</keyword>
<gene>
    <name evidence="2" type="ORF">SAMN05421770_1011082</name>
</gene>
<reference evidence="2 3" key="1">
    <citation type="submission" date="2017-06" db="EMBL/GenBank/DDBJ databases">
        <authorList>
            <person name="Kim H.J."/>
            <person name="Triplett B.A."/>
        </authorList>
    </citation>
    <scope>NUCLEOTIDE SEQUENCE [LARGE SCALE GENOMIC DNA]</scope>
    <source>
        <strain evidence="2 3">DSM 18704</strain>
    </source>
</reference>
<keyword evidence="3" id="KW-1185">Reference proteome</keyword>
<evidence type="ECO:0000313" key="3">
    <source>
        <dbReference type="Proteomes" id="UP000198356"/>
    </source>
</evidence>
<evidence type="ECO:0000256" key="1">
    <source>
        <dbReference type="SAM" id="SignalP"/>
    </source>
</evidence>
<organism evidence="2 3">
    <name type="scientific">Granulicella rosea</name>
    <dbReference type="NCBI Taxonomy" id="474952"/>
    <lineage>
        <taxon>Bacteria</taxon>
        <taxon>Pseudomonadati</taxon>
        <taxon>Acidobacteriota</taxon>
        <taxon>Terriglobia</taxon>
        <taxon>Terriglobales</taxon>
        <taxon>Acidobacteriaceae</taxon>
        <taxon>Granulicella</taxon>
    </lineage>
</organism>
<proteinExistence type="predicted"/>
<evidence type="ECO:0000313" key="2">
    <source>
        <dbReference type="EMBL" id="SNS46329.1"/>
    </source>
</evidence>
<feature type="chain" id="PRO_5013099657" evidence="1">
    <location>
        <begin position="27"/>
        <end position="1148"/>
    </location>
</feature>
<dbReference type="EMBL" id="FZOU01000001">
    <property type="protein sequence ID" value="SNS46329.1"/>
    <property type="molecule type" value="Genomic_DNA"/>
</dbReference>
<dbReference type="Proteomes" id="UP000198356">
    <property type="component" value="Unassembled WGS sequence"/>
</dbReference>
<dbReference type="InterPro" id="IPR008928">
    <property type="entry name" value="6-hairpin_glycosidase_sf"/>
</dbReference>
<sequence length="1148" mass="125880">MLSFAPKLIRLLPIFGAMWIAAVAHADTIGLDAGKLQDPGAFAVRSAEQLSYLSDIAGTGNLMPASGAVLLPHAGKWRLFVSSLSFADDGKDMRQFSVRLGVRRSSTIFGGHHRTVNHEFCFEDGGVYDLPAGPLLIVVGEKNTRNANIGQIVLTDDIKADATANPDLLLHAAPAQITPLTVTFDEKPSLKPAAVTLKSAPEVEISNDRVKLAFYSSLDGRALVQRVAVRVGKAWKDLPGSDSAESYRVLYRPVDSDPMMQNRGLQHPTWKLDLAPAVTLSAGEGKIRSHLGPSTTPWLSGQLFPLRPIAAHKIDAHTVKLDFASLPIGVMTATWHLEEGDAAAHVGISFDLLKPGYISMGYHGAVVDTVEQTDFMLLPFLWHGHRFPEKPVLTINAMTPTPMALIARQGISYALTADPKDIPFAWPGPLSAPFGFGMRNEDGEAQPFLYSPVMGSPESLHKKAEVATMHFRVLAEEADWKAAYRDIATGIFELTDYREPGDASLSDTAMNLFDLLKTDSANGWSAHGKGPWNIEGRNITTQSSPLTYLSYYLLTGDEDFYRKYALPSLEFLLSHPNVHFGATPGFGEDLWNPKLQLGPLHSYGATVYASAYAMTQGGAPIFGELATKDGKPATTAGGSPTVRLDSNSEGHPAAFGDALQLYVVTGDRKWKDLAMRLGDRYVDERITHRNEKNPGDHPFVNVSFVPDWDGLLRLYEATGERRYLEAAHEGAYWLVSTLWTQPLIPRKNVDLHPVDPKPLLWWRGDRFYRLGMMDEFAPVGGKRPAIPPQHYPEVTAPAWKVSNVGLGLEQPVTYTQTPTDWNILMSVWAPSLLRLAAYTHDDLLKTAARNATIGRFANYPGYYAYTMTDVYQRADFPYKGPDATTIYYHHIPPFSAYVLDYLFSDVEARSGQAILFPSMRQDGYVWFDSNERGFAPGKVYGETAWAWLHRTAAAIDNKNIDKLLAHNDHTLFIVLSNQVNRAQTTKVTFDGSVLGGDPTGRTLRTWVNNQPGKPIAIGKDGASVEAPAQGLVVLALDGAAIHVPTHMTKNAGPLALPTVEANEVQNVSGTDLKAIGTFIAAPPFTSRELYVYVQSTAKQCSGATLTYKIGDEPEQTAVLKEFPCEFSVPVHDMLANVQWKVSHVTPGR</sequence>
<dbReference type="AlphaFoldDB" id="A0A239EP47"/>
<feature type="signal peptide" evidence="1">
    <location>
        <begin position="1"/>
        <end position="26"/>
    </location>
</feature>
<dbReference type="SUPFAM" id="SSF48208">
    <property type="entry name" value="Six-hairpin glycosidases"/>
    <property type="match status" value="1"/>
</dbReference>
<protein>
    <submittedName>
        <fullName evidence="2">Uncharacterized protein</fullName>
    </submittedName>
</protein>